<gene>
    <name evidence="1" type="ORF">SADUNF_Sadunf11G0077200</name>
</gene>
<sequence>MEKPREKFSLSWSKSIVRAAKEGVIDQQELDWDGYDKIKEITFKQLQGAIEEEEAEERIKERTFERESKEGEEKMVRVAQKRVERKEKVKAREAAKRGTENQIKKQKSSVARKLTLKQKLTKIRKRKSINDQMIRQGASLTFNSLAWEKLDVEIKHLLNKSEMPKTKELNPYADAVYKGYALELTLDHRFLALTIVSFPCPLGKLGAIFIGFSPLFFTEIGHNHIQAAVKTTQLKCLNANSIVWLAQHALYASQMIIMHAKKTRDKRAALHSSGVRKTTIQYTERNFLHFQKRPPPVPFTFK</sequence>
<keyword evidence="2" id="KW-1185">Reference proteome</keyword>
<dbReference type="OrthoDB" id="6013at2759"/>
<accession>A0A835MQI1</accession>
<organism evidence="1 2">
    <name type="scientific">Salix dunnii</name>
    <dbReference type="NCBI Taxonomy" id="1413687"/>
    <lineage>
        <taxon>Eukaryota</taxon>
        <taxon>Viridiplantae</taxon>
        <taxon>Streptophyta</taxon>
        <taxon>Embryophyta</taxon>
        <taxon>Tracheophyta</taxon>
        <taxon>Spermatophyta</taxon>
        <taxon>Magnoliopsida</taxon>
        <taxon>eudicotyledons</taxon>
        <taxon>Gunneridae</taxon>
        <taxon>Pentapetalae</taxon>
        <taxon>rosids</taxon>
        <taxon>fabids</taxon>
        <taxon>Malpighiales</taxon>
        <taxon>Salicaceae</taxon>
        <taxon>Saliceae</taxon>
        <taxon>Salix</taxon>
    </lineage>
</organism>
<reference evidence="1 2" key="1">
    <citation type="submission" date="2020-10" db="EMBL/GenBank/DDBJ databases">
        <title>Plant Genome Project.</title>
        <authorList>
            <person name="Zhang R.-G."/>
        </authorList>
    </citation>
    <scope>NUCLEOTIDE SEQUENCE [LARGE SCALE GENOMIC DNA]</scope>
    <source>
        <strain evidence="1">FAFU-HL-1</strain>
        <tissue evidence="1">Leaf</tissue>
    </source>
</reference>
<comment type="caution">
    <text evidence="1">The sequence shown here is derived from an EMBL/GenBank/DDBJ whole genome shotgun (WGS) entry which is preliminary data.</text>
</comment>
<name>A0A835MQI1_9ROSI</name>
<evidence type="ECO:0000313" key="2">
    <source>
        <dbReference type="Proteomes" id="UP000657918"/>
    </source>
</evidence>
<evidence type="ECO:0000313" key="1">
    <source>
        <dbReference type="EMBL" id="KAF9672754.1"/>
    </source>
</evidence>
<dbReference type="AlphaFoldDB" id="A0A835MQI1"/>
<proteinExistence type="predicted"/>
<dbReference type="EMBL" id="JADGMS010000011">
    <property type="protein sequence ID" value="KAF9672754.1"/>
    <property type="molecule type" value="Genomic_DNA"/>
</dbReference>
<dbReference type="Proteomes" id="UP000657918">
    <property type="component" value="Chromosome 11"/>
</dbReference>
<protein>
    <submittedName>
        <fullName evidence="1">Uncharacterized protein</fullName>
    </submittedName>
</protein>